<keyword evidence="4" id="KW-0804">Transcription</keyword>
<evidence type="ECO:0000313" key="7">
    <source>
        <dbReference type="Proteomes" id="UP000772591"/>
    </source>
</evidence>
<evidence type="ECO:0000256" key="2">
    <source>
        <dbReference type="ARBA" id="ARBA00023015"/>
    </source>
</evidence>
<sequence>MDIRHFRYFLAVARQRNFTRAAEQLGIAPPTLSRQIQDMESELGTRLFNRHQRDVSLTEAGVALMPEADAAVRQFEAAQNNARRAGRGDIGHIELGYVASAVYSGLLQKQVQAFTREYPDVSVSVCESPMAALPAMVLDGRYDVGYVRSPMTLPDGLEAVRLDAEGFVLAVSGESWLSRLPMISPRQLQDETFILPEQISGTLQVAAEGGFAPKLGAQPGGLVAVLALVSLGQGVAVVPESVVGHVGLPGVWYRQIDGCEASSWLSLIYRRFEKSAAVGRYIEQIRCRSELARDGRQR</sequence>
<evidence type="ECO:0000256" key="3">
    <source>
        <dbReference type="ARBA" id="ARBA00023125"/>
    </source>
</evidence>
<evidence type="ECO:0000256" key="1">
    <source>
        <dbReference type="ARBA" id="ARBA00009437"/>
    </source>
</evidence>
<evidence type="ECO:0000259" key="5">
    <source>
        <dbReference type="PROSITE" id="PS50931"/>
    </source>
</evidence>
<organism evidence="6 7">
    <name type="scientific">Pseudomonas gregormendelii</name>
    <dbReference type="NCBI Taxonomy" id="1628277"/>
    <lineage>
        <taxon>Bacteria</taxon>
        <taxon>Pseudomonadati</taxon>
        <taxon>Pseudomonadota</taxon>
        <taxon>Gammaproteobacteria</taxon>
        <taxon>Pseudomonadales</taxon>
        <taxon>Pseudomonadaceae</taxon>
        <taxon>Pseudomonas</taxon>
    </lineage>
</organism>
<dbReference type="PANTHER" id="PTHR30346:SF17">
    <property type="entry name" value="LYSR FAMILY TRANSCRIPTIONAL REGULATOR"/>
    <property type="match status" value="1"/>
</dbReference>
<dbReference type="Gene3D" id="1.10.10.10">
    <property type="entry name" value="Winged helix-like DNA-binding domain superfamily/Winged helix DNA-binding domain"/>
    <property type="match status" value="1"/>
</dbReference>
<dbReference type="InterPro" id="IPR036388">
    <property type="entry name" value="WH-like_DNA-bd_sf"/>
</dbReference>
<dbReference type="EMBL" id="JADEVO010000016">
    <property type="protein sequence ID" value="MBN3966213.1"/>
    <property type="molecule type" value="Genomic_DNA"/>
</dbReference>
<comment type="similarity">
    <text evidence="1">Belongs to the LysR transcriptional regulatory family.</text>
</comment>
<dbReference type="RefSeq" id="WP_045057569.1">
    <property type="nucleotide sequence ID" value="NZ_JADEVO010000016.1"/>
</dbReference>
<gene>
    <name evidence="6" type="ORF">IMW75_13125</name>
</gene>
<comment type="caution">
    <text evidence="6">The sequence shown here is derived from an EMBL/GenBank/DDBJ whole genome shotgun (WGS) entry which is preliminary data.</text>
</comment>
<dbReference type="SUPFAM" id="SSF46785">
    <property type="entry name" value="Winged helix' DNA-binding domain"/>
    <property type="match status" value="1"/>
</dbReference>
<name>A0ABS3AH14_9PSED</name>
<keyword evidence="2" id="KW-0805">Transcription regulation</keyword>
<dbReference type="InterPro" id="IPR005119">
    <property type="entry name" value="LysR_subst-bd"/>
</dbReference>
<proteinExistence type="inferred from homology"/>
<dbReference type="Pfam" id="PF03466">
    <property type="entry name" value="LysR_substrate"/>
    <property type="match status" value="1"/>
</dbReference>
<accession>A0ABS3AH14</accession>
<dbReference type="SUPFAM" id="SSF53850">
    <property type="entry name" value="Periplasmic binding protein-like II"/>
    <property type="match status" value="1"/>
</dbReference>
<keyword evidence="7" id="KW-1185">Reference proteome</keyword>
<dbReference type="InterPro" id="IPR036390">
    <property type="entry name" value="WH_DNA-bd_sf"/>
</dbReference>
<evidence type="ECO:0000256" key="4">
    <source>
        <dbReference type="ARBA" id="ARBA00023163"/>
    </source>
</evidence>
<dbReference type="CDD" id="cd08414">
    <property type="entry name" value="PBP2_LTTR_aromatics_like"/>
    <property type="match status" value="1"/>
</dbReference>
<dbReference type="PROSITE" id="PS50931">
    <property type="entry name" value="HTH_LYSR"/>
    <property type="match status" value="1"/>
</dbReference>
<feature type="domain" description="HTH lysR-type" evidence="5">
    <location>
        <begin position="1"/>
        <end position="58"/>
    </location>
</feature>
<reference evidence="6 7" key="1">
    <citation type="journal article" date="2021" name="Int. J. Syst. Evol. Microbiol.">
        <title>Pseudomonas piscium sp. nov., Pseudomonas pisciculturae sp. nov., Pseudomonas mucoides sp. nov. and Pseudomonas neuropathica sp. nov. isolated from rainbow trout.</title>
        <authorList>
            <person name="Duman M."/>
            <person name="Mulet M."/>
            <person name="Altun S."/>
            <person name="Saticioglu I.B."/>
            <person name="Gomila M."/>
            <person name="Lalucat J."/>
            <person name="Garcia-Valdes E."/>
        </authorList>
    </citation>
    <scope>NUCLEOTIDE SEQUENCE [LARGE SCALE GENOMIC DNA]</scope>
    <source>
        <strain evidence="6 7">LMG 28632</strain>
    </source>
</reference>
<dbReference type="InterPro" id="IPR000847">
    <property type="entry name" value="LysR_HTH_N"/>
</dbReference>
<dbReference type="PRINTS" id="PR00039">
    <property type="entry name" value="HTHLYSR"/>
</dbReference>
<dbReference type="Pfam" id="PF00126">
    <property type="entry name" value="HTH_1"/>
    <property type="match status" value="1"/>
</dbReference>
<dbReference type="PANTHER" id="PTHR30346">
    <property type="entry name" value="TRANSCRIPTIONAL DUAL REGULATOR HCAR-RELATED"/>
    <property type="match status" value="1"/>
</dbReference>
<keyword evidence="3" id="KW-0238">DNA-binding</keyword>
<evidence type="ECO:0000313" key="6">
    <source>
        <dbReference type="EMBL" id="MBN3966213.1"/>
    </source>
</evidence>
<protein>
    <submittedName>
        <fullName evidence="6">LysR family transcriptional regulator</fullName>
    </submittedName>
</protein>
<dbReference type="Gene3D" id="3.40.190.10">
    <property type="entry name" value="Periplasmic binding protein-like II"/>
    <property type="match status" value="2"/>
</dbReference>
<dbReference type="Proteomes" id="UP000772591">
    <property type="component" value="Unassembled WGS sequence"/>
</dbReference>